<organism evidence="1 2">
    <name type="scientific">Trifolium pratense</name>
    <name type="common">Red clover</name>
    <dbReference type="NCBI Taxonomy" id="57577"/>
    <lineage>
        <taxon>Eukaryota</taxon>
        <taxon>Viridiplantae</taxon>
        <taxon>Streptophyta</taxon>
        <taxon>Embryophyta</taxon>
        <taxon>Tracheophyta</taxon>
        <taxon>Spermatophyta</taxon>
        <taxon>Magnoliopsida</taxon>
        <taxon>eudicotyledons</taxon>
        <taxon>Gunneridae</taxon>
        <taxon>Pentapetalae</taxon>
        <taxon>rosids</taxon>
        <taxon>fabids</taxon>
        <taxon>Fabales</taxon>
        <taxon>Fabaceae</taxon>
        <taxon>Papilionoideae</taxon>
        <taxon>50 kb inversion clade</taxon>
        <taxon>NPAAA clade</taxon>
        <taxon>Hologalegina</taxon>
        <taxon>IRL clade</taxon>
        <taxon>Trifolieae</taxon>
        <taxon>Trifolium</taxon>
    </lineage>
</organism>
<protein>
    <submittedName>
        <fullName evidence="1">Uncharacterized protein</fullName>
    </submittedName>
</protein>
<accession>A0A2K3LSP1</accession>
<proteinExistence type="predicted"/>
<name>A0A2K3LSP1_TRIPR</name>
<feature type="non-terminal residue" evidence="1">
    <location>
        <position position="1"/>
    </location>
</feature>
<reference evidence="1 2" key="2">
    <citation type="journal article" date="2017" name="Front. Plant Sci.">
        <title>Gene Classification and Mining of Molecular Markers Useful in Red Clover (Trifolium pratense) Breeding.</title>
        <authorList>
            <person name="Istvanek J."/>
            <person name="Dluhosova J."/>
            <person name="Dluhos P."/>
            <person name="Patkova L."/>
            <person name="Nedelnik J."/>
            <person name="Repkova J."/>
        </authorList>
    </citation>
    <scope>NUCLEOTIDE SEQUENCE [LARGE SCALE GENOMIC DNA]</scope>
    <source>
        <strain evidence="2">cv. Tatra</strain>
        <tissue evidence="1">Young leaves</tissue>
    </source>
</reference>
<dbReference type="EMBL" id="ASHM01040131">
    <property type="protein sequence ID" value="PNX81551.1"/>
    <property type="molecule type" value="Genomic_DNA"/>
</dbReference>
<sequence length="56" mass="6220">RTLSAFNFAYRDDSGKLVDRTQSEVTPVAENVDKTQSQVDGTPREIADMKVKMCIG</sequence>
<comment type="caution">
    <text evidence="1">The sequence shown here is derived from an EMBL/GenBank/DDBJ whole genome shotgun (WGS) entry which is preliminary data.</text>
</comment>
<evidence type="ECO:0000313" key="2">
    <source>
        <dbReference type="Proteomes" id="UP000236291"/>
    </source>
</evidence>
<evidence type="ECO:0000313" key="1">
    <source>
        <dbReference type="EMBL" id="PNX81551.1"/>
    </source>
</evidence>
<dbReference type="Proteomes" id="UP000236291">
    <property type="component" value="Unassembled WGS sequence"/>
</dbReference>
<dbReference type="AlphaFoldDB" id="A0A2K3LSP1"/>
<reference evidence="1 2" key="1">
    <citation type="journal article" date="2014" name="Am. J. Bot.">
        <title>Genome assembly and annotation for red clover (Trifolium pratense; Fabaceae).</title>
        <authorList>
            <person name="Istvanek J."/>
            <person name="Jaros M."/>
            <person name="Krenek A."/>
            <person name="Repkova J."/>
        </authorList>
    </citation>
    <scope>NUCLEOTIDE SEQUENCE [LARGE SCALE GENOMIC DNA]</scope>
    <source>
        <strain evidence="2">cv. Tatra</strain>
        <tissue evidence="1">Young leaves</tissue>
    </source>
</reference>
<gene>
    <name evidence="1" type="ORF">L195_g037574</name>
</gene>